<dbReference type="InterPro" id="IPR012337">
    <property type="entry name" value="RNaseH-like_sf"/>
</dbReference>
<dbReference type="InterPro" id="IPR047021">
    <property type="entry name" value="REXO1/3/4-like"/>
</dbReference>
<proteinExistence type="inferred from homology"/>
<protein>
    <submittedName>
        <fullName evidence="10">RNA exonuclease 1 homolog</fullName>
    </submittedName>
</protein>
<dbReference type="InterPro" id="IPR036397">
    <property type="entry name" value="RNaseH_sf"/>
</dbReference>
<feature type="region of interest" description="Disordered" evidence="8">
    <location>
        <begin position="870"/>
        <end position="897"/>
    </location>
</feature>
<dbReference type="PANTHER" id="PTHR12801:SF62">
    <property type="entry name" value="RNA EXONUCLEASE 1 HOMOLOG"/>
    <property type="match status" value="1"/>
</dbReference>
<dbReference type="OrthoDB" id="206335at2759"/>
<feature type="compositionally biased region" description="Low complexity" evidence="8">
    <location>
        <begin position="677"/>
        <end position="695"/>
    </location>
</feature>
<dbReference type="FunCoup" id="A0A3Q1ME34">
    <property type="interactions" value="3222"/>
</dbReference>
<dbReference type="GO" id="GO:0004527">
    <property type="term" value="F:exonuclease activity"/>
    <property type="evidence" value="ECO:0000318"/>
    <property type="project" value="GO_Central"/>
</dbReference>
<dbReference type="GO" id="GO:0016604">
    <property type="term" value="C:nuclear body"/>
    <property type="evidence" value="ECO:0007669"/>
    <property type="project" value="Ensembl"/>
</dbReference>
<dbReference type="Proteomes" id="UP000009136">
    <property type="component" value="Chromosome 7"/>
</dbReference>
<keyword evidence="4" id="KW-0378">Hydrolase</keyword>
<keyword evidence="7" id="KW-0175">Coiled coil</keyword>
<dbReference type="InterPro" id="IPR034922">
    <property type="entry name" value="REX1-like_exo"/>
</dbReference>
<dbReference type="PaxDb" id="9913-ENSBTAP00000026945"/>
<dbReference type="FunFam" id="3.30.420.10:FF:000021">
    <property type="entry name" value="RNA exonuclease 1 homolog"/>
    <property type="match status" value="1"/>
</dbReference>
<gene>
    <name evidence="10 12" type="primary">REXO1</name>
</gene>
<evidence type="ECO:0000313" key="12">
    <source>
        <dbReference type="VGNC" id="VGNC:55305"/>
    </source>
</evidence>
<name>A0A3Q1ME34_BOVIN</name>
<evidence type="ECO:0000256" key="6">
    <source>
        <dbReference type="ARBA" id="ARBA00023242"/>
    </source>
</evidence>
<dbReference type="CDD" id="cd06145">
    <property type="entry name" value="REX1_like"/>
    <property type="match status" value="1"/>
</dbReference>
<accession>A0A3Q1ME34</accession>
<feature type="compositionally biased region" description="Low complexity" evidence="8">
    <location>
        <begin position="879"/>
        <end position="893"/>
    </location>
</feature>
<evidence type="ECO:0000256" key="7">
    <source>
        <dbReference type="SAM" id="Coils"/>
    </source>
</evidence>
<feature type="compositionally biased region" description="Basic residues" evidence="8">
    <location>
        <begin position="566"/>
        <end position="580"/>
    </location>
</feature>
<dbReference type="SUPFAM" id="SSF53098">
    <property type="entry name" value="Ribonuclease H-like"/>
    <property type="match status" value="1"/>
</dbReference>
<feature type="region of interest" description="Disordered" evidence="8">
    <location>
        <begin position="347"/>
        <end position="848"/>
    </location>
</feature>
<dbReference type="Bgee" id="ENSBTAG00000020232">
    <property type="expression patterns" value="Expressed in spermatid and 104 other cell types or tissues"/>
</dbReference>
<evidence type="ECO:0000313" key="11">
    <source>
        <dbReference type="Proteomes" id="UP000009136"/>
    </source>
</evidence>
<feature type="region of interest" description="Disordered" evidence="8">
    <location>
        <begin position="320"/>
        <end position="339"/>
    </location>
</feature>
<dbReference type="InParanoid" id="A0A3Q1ME34"/>
<feature type="domain" description="Exonuclease" evidence="9">
    <location>
        <begin position="1183"/>
        <end position="1342"/>
    </location>
</feature>
<keyword evidence="5" id="KW-0269">Exonuclease</keyword>
<dbReference type="SMART" id="SM00479">
    <property type="entry name" value="EXOIII"/>
    <property type="match status" value="1"/>
</dbReference>
<evidence type="ECO:0000256" key="4">
    <source>
        <dbReference type="ARBA" id="ARBA00022801"/>
    </source>
</evidence>
<reference evidence="10" key="1">
    <citation type="submission" date="2018-03" db="EMBL/GenBank/DDBJ databases">
        <title>ARS-UCD1.2.</title>
        <authorList>
            <person name="Rosen B.D."/>
            <person name="Bickhart D.M."/>
            <person name="Koren S."/>
            <person name="Schnabel R.D."/>
            <person name="Hall R."/>
            <person name="Zimin A."/>
            <person name="Dreischer C."/>
            <person name="Schultheiss S."/>
            <person name="Schroeder S.G."/>
            <person name="Elsik C.G."/>
            <person name="Couldrey C."/>
            <person name="Liu G.E."/>
            <person name="Van Tassell C.P."/>
            <person name="Phillippy A.M."/>
            <person name="Smith T.P.L."/>
            <person name="Medrano J.F."/>
        </authorList>
    </citation>
    <scope>NUCLEOTIDE SEQUENCE [LARGE SCALE GENOMIC DNA]</scope>
    <source>
        <strain evidence="10">Hereford</strain>
    </source>
</reference>
<dbReference type="GeneTree" id="ENSGT00940000158590"/>
<comment type="subcellular location">
    <subcellularLocation>
        <location evidence="1">Nucleus</location>
    </subcellularLocation>
</comment>
<feature type="compositionally biased region" description="Basic and acidic residues" evidence="8">
    <location>
        <begin position="624"/>
        <end position="642"/>
    </location>
</feature>
<dbReference type="GO" id="GO:0003676">
    <property type="term" value="F:nucleic acid binding"/>
    <property type="evidence" value="ECO:0007669"/>
    <property type="project" value="InterPro"/>
</dbReference>
<reference evidence="10" key="3">
    <citation type="submission" date="2025-09" db="UniProtKB">
        <authorList>
            <consortium name="Ensembl"/>
        </authorList>
    </citation>
    <scope>IDENTIFICATION</scope>
    <source>
        <strain evidence="10">Hereford</strain>
    </source>
</reference>
<dbReference type="Ensembl" id="ENSBTAT00000086146.2">
    <property type="protein sequence ID" value="ENSBTAP00000067121.2"/>
    <property type="gene ID" value="ENSBTAG00000020232.7"/>
</dbReference>
<feature type="region of interest" description="Disordered" evidence="8">
    <location>
        <begin position="89"/>
        <end position="133"/>
    </location>
</feature>
<dbReference type="Gene3D" id="3.30.420.10">
    <property type="entry name" value="Ribonuclease H-like superfamily/Ribonuclease H"/>
    <property type="match status" value="1"/>
</dbReference>
<feature type="coiled-coil region" evidence="7">
    <location>
        <begin position="226"/>
        <end position="253"/>
    </location>
</feature>
<feature type="compositionally biased region" description="Basic and acidic residues" evidence="8">
    <location>
        <begin position="752"/>
        <end position="774"/>
    </location>
</feature>
<dbReference type="Pfam" id="PF15870">
    <property type="entry name" value="EloA-BP1"/>
    <property type="match status" value="1"/>
</dbReference>
<keyword evidence="6" id="KW-0539">Nucleus</keyword>
<evidence type="ECO:0000256" key="1">
    <source>
        <dbReference type="ARBA" id="ARBA00004123"/>
    </source>
</evidence>
<dbReference type="GlyGen" id="A0A3Q1ME34">
    <property type="glycosylation" value="3 sites"/>
</dbReference>
<feature type="compositionally biased region" description="Basic and acidic residues" evidence="8">
    <location>
        <begin position="509"/>
        <end position="518"/>
    </location>
</feature>
<dbReference type="AlphaFoldDB" id="A0A3Q1ME34"/>
<keyword evidence="11" id="KW-1185">Reference proteome</keyword>
<evidence type="ECO:0000313" key="10">
    <source>
        <dbReference type="Ensembl" id="ENSBTAP00000067121.2"/>
    </source>
</evidence>
<evidence type="ECO:0000259" key="9">
    <source>
        <dbReference type="SMART" id="SM00479"/>
    </source>
</evidence>
<feature type="compositionally biased region" description="Basic and acidic residues" evidence="8">
    <location>
        <begin position="460"/>
        <end position="477"/>
    </location>
</feature>
<comment type="similarity">
    <text evidence="2">Belongs to the REXO1/REXO3 family.</text>
</comment>
<feature type="compositionally biased region" description="Basic and acidic residues" evidence="8">
    <location>
        <begin position="531"/>
        <end position="560"/>
    </location>
</feature>
<organism evidence="10 11">
    <name type="scientific">Bos taurus</name>
    <name type="common">Bovine</name>
    <dbReference type="NCBI Taxonomy" id="9913"/>
    <lineage>
        <taxon>Eukaryota</taxon>
        <taxon>Metazoa</taxon>
        <taxon>Chordata</taxon>
        <taxon>Craniata</taxon>
        <taxon>Vertebrata</taxon>
        <taxon>Euteleostomi</taxon>
        <taxon>Mammalia</taxon>
        <taxon>Eutheria</taxon>
        <taxon>Laurasiatheria</taxon>
        <taxon>Artiodactyla</taxon>
        <taxon>Ruminantia</taxon>
        <taxon>Pecora</taxon>
        <taxon>Bovidae</taxon>
        <taxon>Bovinae</taxon>
        <taxon>Bos</taxon>
    </lineage>
</organism>
<evidence type="ECO:0000256" key="8">
    <source>
        <dbReference type="SAM" id="MobiDB-lite"/>
    </source>
</evidence>
<sequence>MQISRRGAVRSFFFFLDQARLGQPWRRRGLGLKMALLLVEDPAEAPARRSEASDRAACVLYPSLGGHLSQTRGLRSVSVPREQAFLIRRTSGSRSRGPLRQHPGGLRGPRSKMAAAAGSVRGPGGPAAPGRGAAAGRTMLRSTGFFRAIDCPYWAGAPGGPCRRPYCHFRHRGARGPGAPGEGGAVSPAAGLGYDPYNPELPKPPAQRENGALGRGIDSRSDILELELVNQAIEAVRSEVELEQRRYQELLETARECGSAEAPVLAPHGPAACPATSLDGDAFPLSFDYNPSGHGLLSPDASYQPTPLAATAEPGCKYSLASPDRAQGHGGGGGGALEYVPKAVGQPRRYSRPVSSSKYVVDNSKPSTDLEYDPLSNFSARLLSRASTKDERAPKRPRSSRGSEPYTPAPKKPCDPFGSCDARFSDSDDDAVVTPGDKSVTTSPPRAQGGAESKAPGKPGSREGPELEEGSLRETKEMAVQCDVEDLGPPPRSPGRPPLAKPSSPARAAPERSSPKEGRPKKKSGVSPTASHKDSVRKTDKGKDGARGRPAEKPAADRRGPQAGSPRHKAERPQGTKKKPSSATPVASSGKGRPEWPGPLLSPAQGAARQPSDRIAGKTLSGKLAERKALSLDEGAPRDAPKLPRRTLSHAELFGDESEDEDPRPQTPATRPLAPPSLSSSSDLDSDSDSSLGLSAARGPPKRLKASPPPSSSSSSGAGSDVDYSALEKEVDFDSDPMEECLRIFNESTAVKTEDKGRLARQPSKEEKTEDKGHSGLTTLFPGQKRRISHLSKQGKEVEPTRRGPAPPARPPTAQEVCYRRAQQAQRESAGWLQAAQQLGEKPSSVHISAPGEKRRIAHVPNPLLAAAPTGAKRTLSASSSQPPSGPEPGSQPLKTRTLSGMASKTTTTMAPKRVAHSPSLQSLKKPIIPKEFGGKVPTVIRQRYLNLFIEECLKFCSSNQEAIEKALNEEKVAYDRSPSKNIYLNVAVNTLKKLRGLGPGAGAGLNKTSGRRVVSHEVVLGGKLAARTSFSLSRPSSPRVEDLKGAALYSRLKEYLLTEGQLKENGYPFPHPEKPGGAVIFTAEEKKPKDSSCRICCRCGAEYLVSSSGRCVREEECYYHWGRLRRNRVAGGWETQYTCCSAAIGSTGCQVAKQHVQDGRKENLEGFVKTFEKELSGDAHPGVYALDCEMSYTTYGLELTRVTVVDTDLQVVYDTFVRPDNEIVDYNTRFSGVTEADLADTSISLRDVQAVLLSMFSSDTVLIGHSLESDLLALKVIHSTVVDTSVLFPHRLGLPYKRSLRNLMADYLRQIIQDNVDGHSSSEDASACMHLVIWKIREDAKTKR</sequence>
<reference evidence="10" key="2">
    <citation type="submission" date="2025-08" db="UniProtKB">
        <authorList>
            <consortium name="Ensembl"/>
        </authorList>
    </citation>
    <scope>IDENTIFICATION</scope>
    <source>
        <strain evidence="10">Hereford</strain>
    </source>
</reference>
<feature type="compositionally biased region" description="Pro residues" evidence="8">
    <location>
        <begin position="488"/>
        <end position="500"/>
    </location>
</feature>
<dbReference type="VEuPathDB" id="HostDB:ENSBTAG00000020232"/>
<evidence type="ECO:0000256" key="2">
    <source>
        <dbReference type="ARBA" id="ARBA00006357"/>
    </source>
</evidence>
<keyword evidence="3" id="KW-0540">Nuclease</keyword>
<evidence type="ECO:0000256" key="5">
    <source>
        <dbReference type="ARBA" id="ARBA00022839"/>
    </source>
</evidence>
<dbReference type="STRING" id="9913.ENSBTAP00000067121"/>
<dbReference type="GO" id="GO:0005634">
    <property type="term" value="C:nucleus"/>
    <property type="evidence" value="ECO:0000318"/>
    <property type="project" value="GO_Central"/>
</dbReference>
<dbReference type="GO" id="GO:0031125">
    <property type="term" value="P:rRNA 3'-end processing"/>
    <property type="evidence" value="ECO:0000318"/>
    <property type="project" value="GO_Central"/>
</dbReference>
<dbReference type="InterPro" id="IPR031736">
    <property type="entry name" value="REXO1-like_dom"/>
</dbReference>
<dbReference type="InterPro" id="IPR013520">
    <property type="entry name" value="Ribonucl_H"/>
</dbReference>
<dbReference type="VGNC" id="VGNC:55305">
    <property type="gene designation" value="REXO1"/>
</dbReference>
<evidence type="ECO:0000256" key="3">
    <source>
        <dbReference type="ARBA" id="ARBA00022722"/>
    </source>
</evidence>
<dbReference type="PANTHER" id="PTHR12801">
    <property type="entry name" value="RNA EXONUCLEASE REXO1 / RECO3 FAMILY MEMBER-RELATED"/>
    <property type="match status" value="1"/>
</dbReference>